<keyword evidence="3" id="KW-1185">Reference proteome</keyword>
<organism evidence="2 3">
    <name type="scientific">Embleya hyalina</name>
    <dbReference type="NCBI Taxonomy" id="516124"/>
    <lineage>
        <taxon>Bacteria</taxon>
        <taxon>Bacillati</taxon>
        <taxon>Actinomycetota</taxon>
        <taxon>Actinomycetes</taxon>
        <taxon>Kitasatosporales</taxon>
        <taxon>Streptomycetaceae</taxon>
        <taxon>Embleya</taxon>
    </lineage>
</organism>
<protein>
    <recommendedName>
        <fullName evidence="4">Iron-containing redox enzyme family protein</fullName>
    </recommendedName>
</protein>
<evidence type="ECO:0000256" key="1">
    <source>
        <dbReference type="SAM" id="MobiDB-lite"/>
    </source>
</evidence>
<accession>A0A401YZX3</accession>
<dbReference type="EMBL" id="BIFH01000037">
    <property type="protein sequence ID" value="GCE00175.1"/>
    <property type="molecule type" value="Genomic_DNA"/>
</dbReference>
<dbReference type="InterPro" id="IPR016084">
    <property type="entry name" value="Haem_Oase-like_multi-hlx"/>
</dbReference>
<dbReference type="OrthoDB" id="6635957at2"/>
<evidence type="ECO:0000313" key="3">
    <source>
        <dbReference type="Proteomes" id="UP000286931"/>
    </source>
</evidence>
<evidence type="ECO:0008006" key="4">
    <source>
        <dbReference type="Google" id="ProtNLM"/>
    </source>
</evidence>
<dbReference type="RefSeq" id="WP_126641912.1">
    <property type="nucleotide sequence ID" value="NZ_BIFH01000037.1"/>
</dbReference>
<gene>
    <name evidence="2" type="ORF">EHYA_07900</name>
</gene>
<feature type="compositionally biased region" description="Low complexity" evidence="1">
    <location>
        <begin position="769"/>
        <end position="781"/>
    </location>
</feature>
<feature type="region of interest" description="Disordered" evidence="1">
    <location>
        <begin position="739"/>
        <end position="781"/>
    </location>
</feature>
<sequence>MTTAPRTPGPDRAFVPFVLPDTVDALPHRPFVFGRAARDRARAAVRAEPDELFRLLLRDQESESTLLVARHVLDAFLTDAGRPGPGDPTGGIDAEADVLAGAIAADVRAARAEAAEVLEALIRSGPNARADALRGRAPLALAAGCWLDTLSQPATQPSVVVNRLFAHHLTLRGGGNPERGQARSRRRALEDAGVLLPEIAAADFADRARTRPLTALHAAFYLALSRLPANFLPEVSGVHYAFLALGVDDLLADTAPLLPEPALREVLAEHLAVAGPAARRRLYTAVRLTLELEREHVAMLAEHAAWRAGRTLESRVAAIIARHAPLAGRQHGGTRVGGRALTDVFGAARIDLVGFLTDLRESGYLRGPGNGDCRLLDAMRFGGPMFGIFDEHEAATFRAWAVSVQAGERPTVEISAETAGDAAAERRRAAIIRSAPADVVIAEAEPRDHRELFHHLVNIENFANTLPIAAERAERCFRDAEILFVHGAGGRYTDATWFDYSPRALYERAERVYWDKLVDPYEPLREIPDRDEVLFRQSTYYLTYLIDGAWLHRLGNLGHDERETDAMLFAIYADEMGNGDLRKNHITLTHRVLASAGIELPHIRDEAFVEQDELPDDLYGFAIQQLCMCLFPDRFHNEILGYNLAIEMFGSGEMRLHEIQKLRHHGIDDCYEQAHLTIDNFSAGHAKQAADIIVGFLDRVRRTAGEAAVAEQWRRVWRGYASFAYFLEQPMLKRISATGDPVAGAEGAPADTAPRDTADPDTPSPDPSAPGAADDLADLVI</sequence>
<dbReference type="AlphaFoldDB" id="A0A401YZX3"/>
<name>A0A401YZX3_9ACTN</name>
<reference evidence="2 3" key="1">
    <citation type="submission" date="2018-12" db="EMBL/GenBank/DDBJ databases">
        <title>Draft genome sequence of Embleya hyalina NBRC 13850T.</title>
        <authorList>
            <person name="Komaki H."/>
            <person name="Hosoyama A."/>
            <person name="Kimura A."/>
            <person name="Ichikawa N."/>
            <person name="Tamura T."/>
        </authorList>
    </citation>
    <scope>NUCLEOTIDE SEQUENCE [LARGE SCALE GENOMIC DNA]</scope>
    <source>
        <strain evidence="2 3">NBRC 13850</strain>
    </source>
</reference>
<dbReference type="Pfam" id="PF14518">
    <property type="entry name" value="Haem_oxygenas_2"/>
    <property type="match status" value="1"/>
</dbReference>
<comment type="caution">
    <text evidence="2">The sequence shown here is derived from an EMBL/GenBank/DDBJ whole genome shotgun (WGS) entry which is preliminary data.</text>
</comment>
<dbReference type="SMART" id="SM01236">
    <property type="entry name" value="Haem_oxygenase_2"/>
    <property type="match status" value="1"/>
</dbReference>
<evidence type="ECO:0000313" key="2">
    <source>
        <dbReference type="EMBL" id="GCE00175.1"/>
    </source>
</evidence>
<proteinExistence type="predicted"/>
<dbReference type="Gene3D" id="1.20.910.10">
    <property type="entry name" value="Heme oxygenase-like"/>
    <property type="match status" value="1"/>
</dbReference>
<dbReference type="Proteomes" id="UP000286931">
    <property type="component" value="Unassembled WGS sequence"/>
</dbReference>